<name>A0ABQ9BAW8_9ROSI</name>
<comment type="similarity">
    <text evidence="1">Belongs to the UDP-glycosyltransferase family.</text>
</comment>
<evidence type="ECO:0000313" key="2">
    <source>
        <dbReference type="EMBL" id="KAJ6380682.1"/>
    </source>
</evidence>
<evidence type="ECO:0000313" key="3">
    <source>
        <dbReference type="Proteomes" id="UP001141253"/>
    </source>
</evidence>
<feature type="non-terminal residue" evidence="2">
    <location>
        <position position="153"/>
    </location>
</feature>
<accession>A0ABQ9BAW8</accession>
<evidence type="ECO:0000256" key="1">
    <source>
        <dbReference type="ARBA" id="ARBA00009995"/>
    </source>
</evidence>
<dbReference type="SUPFAM" id="SSF53756">
    <property type="entry name" value="UDP-Glycosyltransferase/glycogen phosphorylase"/>
    <property type="match status" value="1"/>
</dbReference>
<sequence length="153" mass="17262">MKDTRLKDFPLAQTTDPDDFEVDFTVESVECTVKALAIVVHTFDALEPDVLDGLSSIFRRVYAIGPYQLLLNQIQEDSSESVGYNLWKEESECLQWLDTKEPNSVLYVNFGSVIFVTEEQLVEFAMGLADSKHPFLWIIRPDLVIGDSATLPA</sequence>
<reference evidence="2" key="2">
    <citation type="journal article" date="2023" name="Int. J. Mol. Sci.">
        <title>De Novo Assembly and Annotation of 11 Diverse Shrub Willow (Salix) Genomes Reveals Novel Gene Organization in Sex-Linked Regions.</title>
        <authorList>
            <person name="Hyden B."/>
            <person name="Feng K."/>
            <person name="Yates T.B."/>
            <person name="Jawdy S."/>
            <person name="Cereghino C."/>
            <person name="Smart L.B."/>
            <person name="Muchero W."/>
        </authorList>
    </citation>
    <scope>NUCLEOTIDE SEQUENCE</scope>
    <source>
        <tissue evidence="2">Shoot tip</tissue>
    </source>
</reference>
<proteinExistence type="inferred from homology"/>
<comment type="caution">
    <text evidence="2">The sequence shown here is derived from an EMBL/GenBank/DDBJ whole genome shotgun (WGS) entry which is preliminary data.</text>
</comment>
<dbReference type="EMBL" id="JAPFFI010000009">
    <property type="protein sequence ID" value="KAJ6380682.1"/>
    <property type="molecule type" value="Genomic_DNA"/>
</dbReference>
<dbReference type="PANTHER" id="PTHR11926">
    <property type="entry name" value="GLUCOSYL/GLUCURONOSYL TRANSFERASES"/>
    <property type="match status" value="1"/>
</dbReference>
<protein>
    <submittedName>
        <fullName evidence="2">Uncharacterized protein</fullName>
    </submittedName>
</protein>
<dbReference type="Proteomes" id="UP001141253">
    <property type="component" value="Chromosome 6"/>
</dbReference>
<dbReference type="Gene3D" id="3.40.50.2000">
    <property type="entry name" value="Glycogen Phosphorylase B"/>
    <property type="match status" value="2"/>
</dbReference>
<dbReference type="PANTHER" id="PTHR11926:SF1516">
    <property type="entry name" value="GLYCOSYLTRANSFERASE"/>
    <property type="match status" value="1"/>
</dbReference>
<gene>
    <name evidence="2" type="ORF">OIU77_029557</name>
</gene>
<organism evidence="2 3">
    <name type="scientific">Salix suchowensis</name>
    <dbReference type="NCBI Taxonomy" id="1278906"/>
    <lineage>
        <taxon>Eukaryota</taxon>
        <taxon>Viridiplantae</taxon>
        <taxon>Streptophyta</taxon>
        <taxon>Embryophyta</taxon>
        <taxon>Tracheophyta</taxon>
        <taxon>Spermatophyta</taxon>
        <taxon>Magnoliopsida</taxon>
        <taxon>eudicotyledons</taxon>
        <taxon>Gunneridae</taxon>
        <taxon>Pentapetalae</taxon>
        <taxon>rosids</taxon>
        <taxon>fabids</taxon>
        <taxon>Malpighiales</taxon>
        <taxon>Salicaceae</taxon>
        <taxon>Saliceae</taxon>
        <taxon>Salix</taxon>
    </lineage>
</organism>
<keyword evidence="3" id="KW-1185">Reference proteome</keyword>
<reference evidence="2" key="1">
    <citation type="submission" date="2022-10" db="EMBL/GenBank/DDBJ databases">
        <authorList>
            <person name="Hyden B.L."/>
            <person name="Feng K."/>
            <person name="Yates T."/>
            <person name="Jawdy S."/>
            <person name="Smart L.B."/>
            <person name="Muchero W."/>
        </authorList>
    </citation>
    <scope>NUCLEOTIDE SEQUENCE</scope>
    <source>
        <tissue evidence="2">Shoot tip</tissue>
    </source>
</reference>